<sequence length="135" mass="14581">MRQTLAGLPADPSPPIPPTLRRRVARLSRAVRERRAMELLYGGAWRVVHPHAIGRMGTGKVGLLTWQTAGLARGPGDPGEGWRMFDVARIEATRALRAHFAPRPRGGRAWTAGIDAPMAEVPPRAEALAELSAPA</sequence>
<evidence type="ECO:0000313" key="2">
    <source>
        <dbReference type="Proteomes" id="UP000580654"/>
    </source>
</evidence>
<protein>
    <submittedName>
        <fullName evidence="1">Uncharacterized protein</fullName>
    </submittedName>
</protein>
<name>A0A840YM96_9PROT</name>
<dbReference type="EMBL" id="JACIJD010000021">
    <property type="protein sequence ID" value="MBB5695694.1"/>
    <property type="molecule type" value="Genomic_DNA"/>
</dbReference>
<proteinExistence type="predicted"/>
<organism evidence="1 2">
    <name type="scientific">Muricoccus pecuniae</name>
    <dbReference type="NCBI Taxonomy" id="693023"/>
    <lineage>
        <taxon>Bacteria</taxon>
        <taxon>Pseudomonadati</taxon>
        <taxon>Pseudomonadota</taxon>
        <taxon>Alphaproteobacteria</taxon>
        <taxon>Acetobacterales</taxon>
        <taxon>Roseomonadaceae</taxon>
        <taxon>Muricoccus</taxon>
    </lineage>
</organism>
<evidence type="ECO:0000313" key="1">
    <source>
        <dbReference type="EMBL" id="MBB5695694.1"/>
    </source>
</evidence>
<reference evidence="1 2" key="1">
    <citation type="submission" date="2020-08" db="EMBL/GenBank/DDBJ databases">
        <title>Genomic Encyclopedia of Type Strains, Phase IV (KMG-IV): sequencing the most valuable type-strain genomes for metagenomic binning, comparative biology and taxonomic classification.</title>
        <authorList>
            <person name="Goeker M."/>
        </authorList>
    </citation>
    <scope>NUCLEOTIDE SEQUENCE [LARGE SCALE GENOMIC DNA]</scope>
    <source>
        <strain evidence="1 2">DSM 25622</strain>
    </source>
</reference>
<keyword evidence="2" id="KW-1185">Reference proteome</keyword>
<dbReference type="Proteomes" id="UP000580654">
    <property type="component" value="Unassembled WGS sequence"/>
</dbReference>
<gene>
    <name evidence="1" type="ORF">FHS87_003759</name>
</gene>
<dbReference type="AlphaFoldDB" id="A0A840YM96"/>
<comment type="caution">
    <text evidence="1">The sequence shown here is derived from an EMBL/GenBank/DDBJ whole genome shotgun (WGS) entry which is preliminary data.</text>
</comment>
<dbReference type="RefSeq" id="WP_184520885.1">
    <property type="nucleotide sequence ID" value="NZ_JACIJD010000021.1"/>
</dbReference>
<accession>A0A840YM96</accession>